<keyword evidence="4 9" id="KW-0812">Transmembrane</keyword>
<feature type="transmembrane region" description="Helical" evidence="9">
    <location>
        <begin position="396"/>
        <end position="417"/>
    </location>
</feature>
<evidence type="ECO:0000256" key="9">
    <source>
        <dbReference type="SAM" id="Phobius"/>
    </source>
</evidence>
<name>A0A1G5WFR4_9EURY</name>
<proteinExistence type="inferred from homology"/>
<dbReference type="Proteomes" id="UP000323439">
    <property type="component" value="Unassembled WGS sequence"/>
</dbReference>
<feature type="transmembrane region" description="Helical" evidence="9">
    <location>
        <begin position="105"/>
        <end position="132"/>
    </location>
</feature>
<feature type="transmembrane region" description="Helical" evidence="9">
    <location>
        <begin position="30"/>
        <end position="54"/>
    </location>
</feature>
<dbReference type="Pfam" id="PF01769">
    <property type="entry name" value="MgtE"/>
    <property type="match status" value="2"/>
</dbReference>
<feature type="transmembrane region" description="Helical" evidence="9">
    <location>
        <begin position="348"/>
        <end position="375"/>
    </location>
</feature>
<evidence type="ECO:0000256" key="5">
    <source>
        <dbReference type="ARBA" id="ARBA00022842"/>
    </source>
</evidence>
<evidence type="ECO:0000256" key="6">
    <source>
        <dbReference type="ARBA" id="ARBA00022989"/>
    </source>
</evidence>
<dbReference type="SUPFAM" id="SSF161093">
    <property type="entry name" value="MgtE membrane domain-like"/>
    <property type="match status" value="2"/>
</dbReference>
<dbReference type="InterPro" id="IPR045349">
    <property type="entry name" value="SLC41A1-3"/>
</dbReference>
<organism evidence="11 12">
    <name type="scientific">Methanobrevibacter millerae</name>
    <dbReference type="NCBI Taxonomy" id="230361"/>
    <lineage>
        <taxon>Archaea</taxon>
        <taxon>Methanobacteriati</taxon>
        <taxon>Methanobacteriota</taxon>
        <taxon>Methanomada group</taxon>
        <taxon>Methanobacteria</taxon>
        <taxon>Methanobacteriales</taxon>
        <taxon>Methanobacteriaceae</taxon>
        <taxon>Methanobrevibacter</taxon>
    </lineage>
</organism>
<accession>A0A1G5WFR4</accession>
<keyword evidence="3" id="KW-0813">Transport</keyword>
<keyword evidence="8 9" id="KW-0472">Membrane</keyword>
<keyword evidence="6 9" id="KW-1133">Transmembrane helix</keyword>
<feature type="transmembrane region" description="Helical" evidence="9">
    <location>
        <begin position="212"/>
        <end position="232"/>
    </location>
</feature>
<feature type="transmembrane region" description="Helical" evidence="9">
    <location>
        <begin position="244"/>
        <end position="264"/>
    </location>
</feature>
<comment type="similarity">
    <text evidence="2">Belongs to the SLC41A transporter family.</text>
</comment>
<dbReference type="STRING" id="230361.sm9_2312"/>
<evidence type="ECO:0000256" key="4">
    <source>
        <dbReference type="ARBA" id="ARBA00022692"/>
    </source>
</evidence>
<keyword evidence="12" id="KW-1185">Reference proteome</keyword>
<protein>
    <submittedName>
        <fullName evidence="11">MgtE-like transporter</fullName>
    </submittedName>
</protein>
<feature type="transmembrane region" description="Helical" evidence="9">
    <location>
        <begin position="176"/>
        <end position="200"/>
    </location>
</feature>
<feature type="domain" description="SLC41A/MgtE integral membrane" evidence="10">
    <location>
        <begin position="277"/>
        <end position="408"/>
    </location>
</feature>
<keyword evidence="7" id="KW-0406">Ion transport</keyword>
<evidence type="ECO:0000313" key="11">
    <source>
        <dbReference type="EMBL" id="SDA56045.1"/>
    </source>
</evidence>
<dbReference type="EMBL" id="FMXB01000009">
    <property type="protein sequence ID" value="SDA56045.1"/>
    <property type="molecule type" value="Genomic_DNA"/>
</dbReference>
<dbReference type="PANTHER" id="PTHR16228">
    <property type="entry name" value="DIVALENT CATION TRANSPORTER SOLUTE CARRIER FAMILY 41"/>
    <property type="match status" value="1"/>
</dbReference>
<dbReference type="GO" id="GO:0008324">
    <property type="term" value="F:monoatomic cation transmembrane transporter activity"/>
    <property type="evidence" value="ECO:0007669"/>
    <property type="project" value="InterPro"/>
</dbReference>
<evidence type="ECO:0000256" key="3">
    <source>
        <dbReference type="ARBA" id="ARBA00022448"/>
    </source>
</evidence>
<evidence type="ECO:0000256" key="7">
    <source>
        <dbReference type="ARBA" id="ARBA00023065"/>
    </source>
</evidence>
<dbReference type="InterPro" id="IPR006667">
    <property type="entry name" value="SLC41_membr_dom"/>
</dbReference>
<dbReference type="AlphaFoldDB" id="A0A1G5WFR4"/>
<dbReference type="PANTHER" id="PTHR16228:SF7">
    <property type="entry name" value="SLC41A_MGTE INTEGRAL MEMBRANE DOMAIN-CONTAINING PROTEIN"/>
    <property type="match status" value="1"/>
</dbReference>
<comment type="subcellular location">
    <subcellularLocation>
        <location evidence="1">Membrane</location>
        <topology evidence="1">Multi-pass membrane protein</topology>
    </subcellularLocation>
</comment>
<gene>
    <name evidence="11" type="ORF">SAMN02910315_01340</name>
</gene>
<feature type="transmembrane region" description="Helical" evidence="9">
    <location>
        <begin position="138"/>
        <end position="164"/>
    </location>
</feature>
<dbReference type="InterPro" id="IPR036739">
    <property type="entry name" value="SLC41_membr_dom_sf"/>
</dbReference>
<reference evidence="11 12" key="1">
    <citation type="submission" date="2016-10" db="EMBL/GenBank/DDBJ databases">
        <authorList>
            <person name="Varghese N."/>
            <person name="Submissions S."/>
        </authorList>
    </citation>
    <scope>NUCLEOTIDE SEQUENCE [LARGE SCALE GENOMIC DNA]</scope>
    <source>
        <strain evidence="11 12">DSM 16643</strain>
    </source>
</reference>
<feature type="domain" description="SLC41A/MgtE integral membrane" evidence="10">
    <location>
        <begin position="64"/>
        <end position="194"/>
    </location>
</feature>
<evidence type="ECO:0000313" key="12">
    <source>
        <dbReference type="Proteomes" id="UP000323439"/>
    </source>
</evidence>
<evidence type="ECO:0000256" key="8">
    <source>
        <dbReference type="ARBA" id="ARBA00023136"/>
    </source>
</evidence>
<sequence length="418" mass="45415">MKANKKKNRISLSSIQDFFSEHDSVIKESFIALLICALGDLFAGILLGKMTFFLETFPGLLVIIPGAIGMRGNIFGSFASRISTNLHIGMISPKFELSEQLNNNILSSFVLTLILSLFLAIIAKIFCIIFHFESIALIDFILISVIAGIISTIIMLPVTMFISFKSFNHGWDPDNITTPLIAAIGDLFTLPAIVASLYVLNYLNTSLLIKEIFTLILTVFVISAFVYVFRMSSESKKIITQSTPVLLVSSILGVSAGGIFNSSIETLLTNPSLLTLMPLFSGESGSLVSILSARLSSGLHYGLIEPLRKPEGESLHNFMICYVLAIVMFPLIGFIAENSTNILGSAGVGYLNIILISLISGLILISVMIFVVYYISITSYNRDIDPDNIVIPISTSVTDAISSLILISVSLFILGALI</sequence>
<evidence type="ECO:0000259" key="10">
    <source>
        <dbReference type="Pfam" id="PF01769"/>
    </source>
</evidence>
<dbReference type="Gene3D" id="1.10.357.20">
    <property type="entry name" value="SLC41 divalent cation transporters, integral membrane domain"/>
    <property type="match status" value="2"/>
</dbReference>
<evidence type="ECO:0000256" key="1">
    <source>
        <dbReference type="ARBA" id="ARBA00004141"/>
    </source>
</evidence>
<dbReference type="GO" id="GO:0016020">
    <property type="term" value="C:membrane"/>
    <property type="evidence" value="ECO:0007669"/>
    <property type="project" value="UniProtKB-SubCell"/>
</dbReference>
<evidence type="ECO:0000256" key="2">
    <source>
        <dbReference type="ARBA" id="ARBA00009749"/>
    </source>
</evidence>
<keyword evidence="5" id="KW-0460">Magnesium</keyword>
<feature type="transmembrane region" description="Helical" evidence="9">
    <location>
        <begin position="315"/>
        <end position="336"/>
    </location>
</feature>